<evidence type="ECO:0000313" key="1">
    <source>
        <dbReference type="EMBL" id="GFU14223.1"/>
    </source>
</evidence>
<reference evidence="1" key="1">
    <citation type="submission" date="2020-08" db="EMBL/GenBank/DDBJ databases">
        <title>Multicomponent nature underlies the extraordinary mechanical properties of spider dragline silk.</title>
        <authorList>
            <person name="Kono N."/>
            <person name="Nakamura H."/>
            <person name="Mori M."/>
            <person name="Yoshida Y."/>
            <person name="Ohtoshi R."/>
            <person name="Malay A.D."/>
            <person name="Moran D.A.P."/>
            <person name="Tomita M."/>
            <person name="Numata K."/>
            <person name="Arakawa K."/>
        </authorList>
    </citation>
    <scope>NUCLEOTIDE SEQUENCE</scope>
</reference>
<organism evidence="1 2">
    <name type="scientific">Nephila pilipes</name>
    <name type="common">Giant wood spider</name>
    <name type="synonym">Nephila maculata</name>
    <dbReference type="NCBI Taxonomy" id="299642"/>
    <lineage>
        <taxon>Eukaryota</taxon>
        <taxon>Metazoa</taxon>
        <taxon>Ecdysozoa</taxon>
        <taxon>Arthropoda</taxon>
        <taxon>Chelicerata</taxon>
        <taxon>Arachnida</taxon>
        <taxon>Araneae</taxon>
        <taxon>Araneomorphae</taxon>
        <taxon>Entelegynae</taxon>
        <taxon>Araneoidea</taxon>
        <taxon>Nephilidae</taxon>
        <taxon>Nephila</taxon>
    </lineage>
</organism>
<gene>
    <name evidence="1" type="ORF">NPIL_433901</name>
</gene>
<dbReference type="Proteomes" id="UP000887013">
    <property type="component" value="Unassembled WGS sequence"/>
</dbReference>
<comment type="caution">
    <text evidence="1">The sequence shown here is derived from an EMBL/GenBank/DDBJ whole genome shotgun (WGS) entry which is preliminary data.</text>
</comment>
<dbReference type="AlphaFoldDB" id="A0A8X6UIR1"/>
<accession>A0A8X6UIR1</accession>
<protein>
    <submittedName>
        <fullName evidence="1">Uncharacterized protein</fullName>
    </submittedName>
</protein>
<dbReference type="EMBL" id="BMAW01029896">
    <property type="protein sequence ID" value="GFU14223.1"/>
    <property type="molecule type" value="Genomic_DNA"/>
</dbReference>
<name>A0A8X6UIR1_NEPPI</name>
<sequence length="77" mass="8584">MKERTAAGYKVRSSPRINLEGNALVMGKEIKLEHDNDAILSVIPLFRRVAVLFSLGVSNYYDLVSRASLINDAMIEC</sequence>
<keyword evidence="2" id="KW-1185">Reference proteome</keyword>
<evidence type="ECO:0000313" key="2">
    <source>
        <dbReference type="Proteomes" id="UP000887013"/>
    </source>
</evidence>
<proteinExistence type="predicted"/>